<accession>A0A6M1RSJ8</accession>
<organism evidence="11 12">
    <name type="scientific">Limisphaera ngatamarikiensis</name>
    <dbReference type="NCBI Taxonomy" id="1324935"/>
    <lineage>
        <taxon>Bacteria</taxon>
        <taxon>Pseudomonadati</taxon>
        <taxon>Verrucomicrobiota</taxon>
        <taxon>Verrucomicrobiia</taxon>
        <taxon>Limisphaerales</taxon>
        <taxon>Limisphaeraceae</taxon>
        <taxon>Limisphaera</taxon>
    </lineage>
</organism>
<keyword evidence="5 8" id="KW-0653">Protein transport</keyword>
<evidence type="ECO:0000256" key="3">
    <source>
        <dbReference type="ARBA" id="ARBA00022475"/>
    </source>
</evidence>
<dbReference type="Pfam" id="PF01618">
    <property type="entry name" value="MotA_ExbB"/>
    <property type="match status" value="1"/>
</dbReference>
<keyword evidence="12" id="KW-1185">Reference proteome</keyword>
<evidence type="ECO:0000259" key="10">
    <source>
        <dbReference type="Pfam" id="PF01618"/>
    </source>
</evidence>
<evidence type="ECO:0000256" key="4">
    <source>
        <dbReference type="ARBA" id="ARBA00022692"/>
    </source>
</evidence>
<dbReference type="EMBL" id="JAAKYA010000014">
    <property type="protein sequence ID" value="NGO38311.1"/>
    <property type="molecule type" value="Genomic_DNA"/>
</dbReference>
<evidence type="ECO:0000313" key="11">
    <source>
        <dbReference type="EMBL" id="NGO38311.1"/>
    </source>
</evidence>
<keyword evidence="2 8" id="KW-0813">Transport</keyword>
<evidence type="ECO:0000256" key="7">
    <source>
        <dbReference type="ARBA" id="ARBA00023136"/>
    </source>
</evidence>
<evidence type="ECO:0000256" key="5">
    <source>
        <dbReference type="ARBA" id="ARBA00022927"/>
    </source>
</evidence>
<evidence type="ECO:0000256" key="6">
    <source>
        <dbReference type="ARBA" id="ARBA00022989"/>
    </source>
</evidence>
<dbReference type="PANTHER" id="PTHR30625:SF15">
    <property type="entry name" value="BIOPOLYMER TRANSPORT PROTEIN EXBB"/>
    <property type="match status" value="1"/>
</dbReference>
<dbReference type="PANTHER" id="PTHR30625">
    <property type="entry name" value="PROTEIN TOLQ"/>
    <property type="match status" value="1"/>
</dbReference>
<dbReference type="GO" id="GO:0017038">
    <property type="term" value="P:protein import"/>
    <property type="evidence" value="ECO:0007669"/>
    <property type="project" value="TreeGrafter"/>
</dbReference>
<dbReference type="GO" id="GO:0005886">
    <property type="term" value="C:plasma membrane"/>
    <property type="evidence" value="ECO:0007669"/>
    <property type="project" value="UniProtKB-SubCell"/>
</dbReference>
<feature type="transmembrane region" description="Helical" evidence="9">
    <location>
        <begin position="110"/>
        <end position="134"/>
    </location>
</feature>
<evidence type="ECO:0000313" key="12">
    <source>
        <dbReference type="Proteomes" id="UP000477311"/>
    </source>
</evidence>
<reference evidence="11 12" key="1">
    <citation type="submission" date="2020-02" db="EMBL/GenBank/DDBJ databases">
        <title>Draft genome sequence of Limisphaera ngatamarikiensis NGM72.4T, a thermophilic Verrucomicrobia grouped in subdivision 3.</title>
        <authorList>
            <person name="Carere C.R."/>
            <person name="Steen J."/>
            <person name="Hugenholtz P."/>
            <person name="Stott M.B."/>
        </authorList>
    </citation>
    <scope>NUCLEOTIDE SEQUENCE [LARGE SCALE GENOMIC DNA]</scope>
    <source>
        <strain evidence="11 12">NGM72.4</strain>
    </source>
</reference>
<gene>
    <name evidence="11" type="ORF">G4L39_02725</name>
</gene>
<protein>
    <submittedName>
        <fullName evidence="11">MotA/TolQ/ExbB proton channel family protein</fullName>
    </submittedName>
</protein>
<dbReference type="AlphaFoldDB" id="A0A6M1RSJ8"/>
<keyword evidence="3" id="KW-1003">Cell membrane</keyword>
<comment type="similarity">
    <text evidence="8">Belongs to the exbB/tolQ family.</text>
</comment>
<evidence type="ECO:0000256" key="9">
    <source>
        <dbReference type="SAM" id="Phobius"/>
    </source>
</evidence>
<evidence type="ECO:0000256" key="2">
    <source>
        <dbReference type="ARBA" id="ARBA00022448"/>
    </source>
</evidence>
<keyword evidence="4 9" id="KW-0812">Transmembrane</keyword>
<keyword evidence="6 9" id="KW-1133">Transmembrane helix</keyword>
<evidence type="ECO:0000256" key="1">
    <source>
        <dbReference type="ARBA" id="ARBA00004651"/>
    </source>
</evidence>
<dbReference type="InterPro" id="IPR002898">
    <property type="entry name" value="MotA_ExbB_proton_chnl"/>
</dbReference>
<proteinExistence type="inferred from homology"/>
<feature type="domain" description="MotA/TolQ/ExbB proton channel" evidence="10">
    <location>
        <begin position="73"/>
        <end position="189"/>
    </location>
</feature>
<keyword evidence="7 9" id="KW-0472">Membrane</keyword>
<feature type="transmembrane region" description="Helical" evidence="9">
    <location>
        <begin position="154"/>
        <end position="174"/>
    </location>
</feature>
<comment type="caution">
    <text evidence="11">The sequence shown here is derived from an EMBL/GenBank/DDBJ whole genome shotgun (WGS) entry which is preliminary data.</text>
</comment>
<comment type="subcellular location">
    <subcellularLocation>
        <location evidence="1">Cell membrane</location>
        <topology evidence="1">Multi-pass membrane protein</topology>
    </subcellularLocation>
    <subcellularLocation>
        <location evidence="8">Membrane</location>
        <topology evidence="8">Multi-pass membrane protein</topology>
    </subcellularLocation>
</comment>
<dbReference type="Proteomes" id="UP000477311">
    <property type="component" value="Unassembled WGS sequence"/>
</dbReference>
<dbReference type="InterPro" id="IPR050790">
    <property type="entry name" value="ExbB/TolQ_transport"/>
</dbReference>
<evidence type="ECO:0000256" key="8">
    <source>
        <dbReference type="RuleBase" id="RU004057"/>
    </source>
</evidence>
<sequence>MVPMILKQGGPVAVLLLLLAVVALTVFLERALHLHRAQINVAEFLNGIRTVLKRANVMEAIAICDATPGPVPRVVKAAILSRDQGRDRVREAVEEAGLAEVPPLERRLNLLATLCHLAPLLGLFGTILGLMDVFAQLEQQGLYAHVTQVAGGVWRALICMGLGVGISIPAYAAYNYLVSRVHALVVDMERAAAEIVHIVTEANGKTDPS</sequence>
<name>A0A6M1RSJ8_9BACT</name>
<feature type="transmembrane region" description="Helical" evidence="9">
    <location>
        <begin position="12"/>
        <end position="28"/>
    </location>
</feature>